<accession>A0ABW7EIH5</accession>
<protein>
    <submittedName>
        <fullName evidence="2">Uncharacterized protein</fullName>
    </submittedName>
</protein>
<evidence type="ECO:0000313" key="3">
    <source>
        <dbReference type="Proteomes" id="UP001606300"/>
    </source>
</evidence>
<dbReference type="Proteomes" id="UP001606300">
    <property type="component" value="Unassembled WGS sequence"/>
</dbReference>
<feature type="region of interest" description="Disordered" evidence="1">
    <location>
        <begin position="275"/>
        <end position="313"/>
    </location>
</feature>
<proteinExistence type="predicted"/>
<feature type="compositionally biased region" description="Pro residues" evidence="1">
    <location>
        <begin position="293"/>
        <end position="305"/>
    </location>
</feature>
<gene>
    <name evidence="2" type="ORF">ACG02S_04435</name>
</gene>
<evidence type="ECO:0000256" key="1">
    <source>
        <dbReference type="SAM" id="MobiDB-lite"/>
    </source>
</evidence>
<keyword evidence="3" id="KW-1185">Reference proteome</keyword>
<reference evidence="2 3" key="1">
    <citation type="submission" date="2024-09" db="EMBL/GenBank/DDBJ databases">
        <title>Novel species of the genus Pelomonas and Roseateles isolated from streams.</title>
        <authorList>
            <person name="Lu H."/>
        </authorList>
    </citation>
    <scope>NUCLEOTIDE SEQUENCE [LARGE SCALE GENOMIC DNA]</scope>
    <source>
        <strain evidence="2 3">DC23W</strain>
    </source>
</reference>
<comment type="caution">
    <text evidence="2">The sequence shown here is derived from an EMBL/GenBank/DDBJ whole genome shotgun (WGS) entry which is preliminary data.</text>
</comment>
<name>A0ABW7EIH5_9BURK</name>
<feature type="compositionally biased region" description="Polar residues" evidence="1">
    <location>
        <begin position="280"/>
        <end position="289"/>
    </location>
</feature>
<evidence type="ECO:0000313" key="2">
    <source>
        <dbReference type="EMBL" id="MFG6413140.1"/>
    </source>
</evidence>
<dbReference type="EMBL" id="JBIGHY010000001">
    <property type="protein sequence ID" value="MFG6413140.1"/>
    <property type="molecule type" value="Genomic_DNA"/>
</dbReference>
<organism evidence="2 3">
    <name type="scientific">Pelomonas dachongensis</name>
    <dbReference type="NCBI Taxonomy" id="3299029"/>
    <lineage>
        <taxon>Bacteria</taxon>
        <taxon>Pseudomonadati</taxon>
        <taxon>Pseudomonadota</taxon>
        <taxon>Betaproteobacteria</taxon>
        <taxon>Burkholderiales</taxon>
        <taxon>Sphaerotilaceae</taxon>
        <taxon>Roseateles</taxon>
    </lineage>
</organism>
<sequence length="313" mass="32695">MNLRPLLAALTLACGLGLLLWAWWPEVAPSEQPQPQSQPGPGLKPPVLLALGGAAAEAGATAVQPLEADTTCAAAAPLPPHEEALAMQRAGAALASASGGDAVIALLLQKPAAQDRAAQPAWALQVRDAALRSGDVTALRWAAGACAELPDATACRRELLQQRLRLEPDNGLHWLEWLHEDPAAADEAWAGLAASQHWLERPAAWRERLDRVLPATLPAAQRQVLLARLSAQQAGTVPPPPDDLGQVCGHWGPGHARGAACRHAITLMLTDADSPRARQQGEQLAQLTGQHVPPAPAAAAPPPPLSACMQSSL</sequence>
<dbReference type="RefSeq" id="WP_394469218.1">
    <property type="nucleotide sequence ID" value="NZ_JBIGHY010000001.1"/>
</dbReference>